<dbReference type="SUPFAM" id="SSF47616">
    <property type="entry name" value="GST C-terminal domain-like"/>
    <property type="match status" value="1"/>
</dbReference>
<dbReference type="GO" id="GO:0016740">
    <property type="term" value="F:transferase activity"/>
    <property type="evidence" value="ECO:0007669"/>
    <property type="project" value="UniProtKB-KW"/>
</dbReference>
<dbReference type="PANTHER" id="PTHR43968">
    <property type="match status" value="1"/>
</dbReference>
<dbReference type="InterPro" id="IPR036282">
    <property type="entry name" value="Glutathione-S-Trfase_C_sf"/>
</dbReference>
<feature type="domain" description="GST N-terminal" evidence="1">
    <location>
        <begin position="1"/>
        <end position="80"/>
    </location>
</feature>
<dbReference type="CDD" id="cd03205">
    <property type="entry name" value="GST_C_6"/>
    <property type="match status" value="1"/>
</dbReference>
<protein>
    <submittedName>
        <fullName evidence="2">Glutathione S-transferase</fullName>
    </submittedName>
</protein>
<keyword evidence="2" id="KW-0808">Transferase</keyword>
<name>A0A8G2CJ53_ACIRU</name>
<evidence type="ECO:0000259" key="1">
    <source>
        <dbReference type="PROSITE" id="PS50404"/>
    </source>
</evidence>
<dbReference type="InterPro" id="IPR004045">
    <property type="entry name" value="Glutathione_S-Trfase_N"/>
</dbReference>
<dbReference type="OrthoDB" id="9795329at2"/>
<dbReference type="InterPro" id="IPR050983">
    <property type="entry name" value="GST_Omega/HSP26"/>
</dbReference>
<keyword evidence="3" id="KW-1185">Reference proteome</keyword>
<dbReference type="SUPFAM" id="SSF52833">
    <property type="entry name" value="Thioredoxin-like"/>
    <property type="match status" value="1"/>
</dbReference>
<dbReference type="Gene3D" id="3.40.30.10">
    <property type="entry name" value="Glutaredoxin"/>
    <property type="match status" value="1"/>
</dbReference>
<dbReference type="Pfam" id="PF13409">
    <property type="entry name" value="GST_N_2"/>
    <property type="match status" value="1"/>
</dbReference>
<proteinExistence type="predicted"/>
<evidence type="ECO:0000313" key="2">
    <source>
        <dbReference type="EMBL" id="SIQ42429.1"/>
    </source>
</evidence>
<dbReference type="Gene3D" id="1.20.1050.10">
    <property type="match status" value="1"/>
</dbReference>
<sequence>MKLFYSATSPYVRKVMACAMARGIEAQLEKIPTNPHESPAALVAANPLSKVPCLVTPDGFALFDSPVICEYLDTIGEALPLFPASGAARWVALQHQAIGDGILDAAVSRRMESVKPQEAARDAYMLRQKQIVERSLATLDRDLPGKLLDIGTIALGCALGYLDFRFADEAWRNNAPRLAAWFDGIATDRVFTETAPPG</sequence>
<dbReference type="GO" id="GO:0005737">
    <property type="term" value="C:cytoplasm"/>
    <property type="evidence" value="ECO:0007669"/>
    <property type="project" value="TreeGrafter"/>
</dbReference>
<reference evidence="2 3" key="1">
    <citation type="submission" date="2017-01" db="EMBL/GenBank/DDBJ databases">
        <authorList>
            <person name="Varghese N."/>
            <person name="Submissions S."/>
        </authorList>
    </citation>
    <scope>NUCLEOTIDE SEQUENCE [LARGE SCALE GENOMIC DNA]</scope>
    <source>
        <strain evidence="2 3">ATCC 35905</strain>
    </source>
</reference>
<dbReference type="Proteomes" id="UP000186308">
    <property type="component" value="Unassembled WGS sequence"/>
</dbReference>
<dbReference type="PROSITE" id="PS50404">
    <property type="entry name" value="GST_NTER"/>
    <property type="match status" value="1"/>
</dbReference>
<gene>
    <name evidence="2" type="ORF">SAMN05421828_104189</name>
</gene>
<dbReference type="EMBL" id="FTNE01000004">
    <property type="protein sequence ID" value="SIQ42429.1"/>
    <property type="molecule type" value="Genomic_DNA"/>
</dbReference>
<dbReference type="CDD" id="cd03049">
    <property type="entry name" value="GST_N_3"/>
    <property type="match status" value="1"/>
</dbReference>
<evidence type="ECO:0000313" key="3">
    <source>
        <dbReference type="Proteomes" id="UP000186308"/>
    </source>
</evidence>
<dbReference type="RefSeq" id="WP_029310582.1">
    <property type="nucleotide sequence ID" value="NZ_FTNE01000004.1"/>
</dbReference>
<accession>A0A8G2CJ53</accession>
<dbReference type="AlphaFoldDB" id="A0A8G2CJ53"/>
<dbReference type="InterPro" id="IPR036249">
    <property type="entry name" value="Thioredoxin-like_sf"/>
</dbReference>
<organism evidence="2 3">
    <name type="scientific">Acidiphilium rubrum</name>
    <dbReference type="NCBI Taxonomy" id="526"/>
    <lineage>
        <taxon>Bacteria</taxon>
        <taxon>Pseudomonadati</taxon>
        <taxon>Pseudomonadota</taxon>
        <taxon>Alphaproteobacteria</taxon>
        <taxon>Acetobacterales</taxon>
        <taxon>Acidocellaceae</taxon>
        <taxon>Acidiphilium</taxon>
    </lineage>
</organism>
<dbReference type="Pfam" id="PF13410">
    <property type="entry name" value="GST_C_2"/>
    <property type="match status" value="1"/>
</dbReference>
<dbReference type="PANTHER" id="PTHR43968:SF6">
    <property type="entry name" value="GLUTATHIONE S-TRANSFERASE OMEGA"/>
    <property type="match status" value="1"/>
</dbReference>
<comment type="caution">
    <text evidence="2">The sequence shown here is derived from an EMBL/GenBank/DDBJ whole genome shotgun (WGS) entry which is preliminary data.</text>
</comment>